<feature type="region of interest" description="Disordered" evidence="1">
    <location>
        <begin position="296"/>
        <end position="366"/>
    </location>
</feature>
<dbReference type="Pfam" id="PF13308">
    <property type="entry name" value="YARHG"/>
    <property type="match status" value="1"/>
</dbReference>
<feature type="transmembrane region" description="Helical" evidence="2">
    <location>
        <begin position="271"/>
        <end position="293"/>
    </location>
</feature>
<dbReference type="InterPro" id="IPR025582">
    <property type="entry name" value="YARHG_dom"/>
</dbReference>
<dbReference type="SUPFAM" id="SSF88946">
    <property type="entry name" value="Sigma2 domain of RNA polymerase sigma factors"/>
    <property type="match status" value="1"/>
</dbReference>
<dbReference type="AlphaFoldDB" id="A0A6N2TXX2"/>
<dbReference type="InterPro" id="IPR014284">
    <property type="entry name" value="RNA_pol_sigma-70_dom"/>
</dbReference>
<keyword evidence="2" id="KW-0472">Membrane</keyword>
<dbReference type="InterPro" id="IPR038434">
    <property type="entry name" value="YARHG_sf"/>
</dbReference>
<dbReference type="Gene3D" id="1.20.58.1690">
    <property type="match status" value="1"/>
</dbReference>
<evidence type="ECO:0000259" key="3">
    <source>
        <dbReference type="SMART" id="SM01324"/>
    </source>
</evidence>
<evidence type="ECO:0000256" key="1">
    <source>
        <dbReference type="SAM" id="MobiDB-lite"/>
    </source>
</evidence>
<keyword evidence="2" id="KW-0812">Transmembrane</keyword>
<dbReference type="Gene3D" id="1.10.1740.10">
    <property type="match status" value="1"/>
</dbReference>
<dbReference type="SUPFAM" id="SSF88659">
    <property type="entry name" value="Sigma3 and sigma4 domains of RNA polymerase sigma factors"/>
    <property type="match status" value="1"/>
</dbReference>
<dbReference type="InterPro" id="IPR013324">
    <property type="entry name" value="RNA_pol_sigma_r3/r4-like"/>
</dbReference>
<dbReference type="InterPro" id="IPR013325">
    <property type="entry name" value="RNA_pol_sigma_r2"/>
</dbReference>
<organism evidence="4">
    <name type="scientific">[Clostridium] nexile</name>
    <dbReference type="NCBI Taxonomy" id="29361"/>
    <lineage>
        <taxon>Bacteria</taxon>
        <taxon>Bacillati</taxon>
        <taxon>Bacillota</taxon>
        <taxon>Clostridia</taxon>
        <taxon>Lachnospirales</taxon>
        <taxon>Lachnospiraceae</taxon>
        <taxon>Tyzzerella</taxon>
    </lineage>
</organism>
<dbReference type="GO" id="GO:0006352">
    <property type="term" value="P:DNA-templated transcription initiation"/>
    <property type="evidence" value="ECO:0007669"/>
    <property type="project" value="InterPro"/>
</dbReference>
<reference evidence="4" key="1">
    <citation type="submission" date="2019-11" db="EMBL/GenBank/DDBJ databases">
        <authorList>
            <person name="Feng L."/>
        </authorList>
    </citation>
    <scope>NUCLEOTIDE SEQUENCE</scope>
    <source>
        <strain evidence="4">CnexileLFYP112</strain>
    </source>
</reference>
<feature type="domain" description="YARHG" evidence="3">
    <location>
        <begin position="348"/>
        <end position="434"/>
    </location>
</feature>
<proteinExistence type="predicted"/>
<feature type="compositionally biased region" description="Basic and acidic residues" evidence="1">
    <location>
        <begin position="296"/>
        <end position="331"/>
    </location>
</feature>
<sequence length="436" mass="50181">MKNGMENAVWQMKQKEEDGLNYIYSQTYNFVYLRAKSILKNEEDIKLFMQTVYVDLYRSADEIQLDNLYEWLGKHVYRIGCEHFKKRKEREAAFVEMEEEELNPKQKQHLNENVDVISKSLEQLPDLYQATLFAFYFDYLKMDEIADLMDCSVGVIINRLNYTRKYFKKAIENAWEERGESTEGCDTFSVEAVCLALRKWGVEHCLGITSAQNIYYNICKALELHGHSISLSGKEFAGVKKTVVYYKADDWNPIQEEIIAHEKKKRLDKKIAVCLAGAAVVLAIVAVVIAVVANRPEKKKPSSEKPKVTEEQKSSKKEEQKQEDTDTKNPEEQTNGTVDEPVSEPTETDYIFPNSGTTELTREEVQGHTKEELRIARNEIYARHGAIFGVDDLDAYFQSKSWYTPTLSISELLDTVELSMVEENNISLISEIESGM</sequence>
<keyword evidence="2" id="KW-1133">Transmembrane helix</keyword>
<dbReference type="InterPro" id="IPR036388">
    <property type="entry name" value="WH-like_DNA-bd_sf"/>
</dbReference>
<dbReference type="GO" id="GO:0003700">
    <property type="term" value="F:DNA-binding transcription factor activity"/>
    <property type="evidence" value="ECO:0007669"/>
    <property type="project" value="InterPro"/>
</dbReference>
<dbReference type="Gene3D" id="1.10.10.10">
    <property type="entry name" value="Winged helix-like DNA-binding domain superfamily/Winged helix DNA-binding domain"/>
    <property type="match status" value="1"/>
</dbReference>
<accession>A0A6N2TXX2</accession>
<evidence type="ECO:0000256" key="2">
    <source>
        <dbReference type="SAM" id="Phobius"/>
    </source>
</evidence>
<dbReference type="SMART" id="SM01324">
    <property type="entry name" value="YARHG"/>
    <property type="match status" value="1"/>
</dbReference>
<dbReference type="EMBL" id="CACRTG010000013">
    <property type="protein sequence ID" value="VYT09383.1"/>
    <property type="molecule type" value="Genomic_DNA"/>
</dbReference>
<name>A0A6N2TXX2_9FIRM</name>
<protein>
    <submittedName>
        <fullName evidence="4">ECF RNA polymerase sigma factor SigR</fullName>
    </submittedName>
</protein>
<evidence type="ECO:0000313" key="4">
    <source>
        <dbReference type="EMBL" id="VYT09383.1"/>
    </source>
</evidence>
<dbReference type="NCBIfam" id="TIGR02937">
    <property type="entry name" value="sigma70-ECF"/>
    <property type="match status" value="1"/>
</dbReference>
<gene>
    <name evidence="4" type="primary">sigR</name>
    <name evidence="4" type="ORF">CNLFYP112_01772</name>
</gene>